<keyword evidence="3" id="KW-1185">Reference proteome</keyword>
<proteinExistence type="predicted"/>
<dbReference type="EMBL" id="KK785230">
    <property type="protein sequence ID" value="KDO45972.1"/>
    <property type="molecule type" value="Genomic_DNA"/>
</dbReference>
<name>A0A067E3Z3_CITSI</name>
<sequence length="33" mass="3303">MLQCLSTKSPSATSSIPASPPAIDVNGYPPGSQ</sequence>
<gene>
    <name evidence="2" type="ORF">CISIN_1g0163132mg</name>
</gene>
<evidence type="ECO:0000313" key="2">
    <source>
        <dbReference type="EMBL" id="KDO45972.1"/>
    </source>
</evidence>
<feature type="non-terminal residue" evidence="2">
    <location>
        <position position="33"/>
    </location>
</feature>
<protein>
    <submittedName>
        <fullName evidence="2">Uncharacterized protein</fullName>
    </submittedName>
</protein>
<accession>A0A067E3Z3</accession>
<reference evidence="2 3" key="1">
    <citation type="submission" date="2014-04" db="EMBL/GenBank/DDBJ databases">
        <authorList>
            <consortium name="International Citrus Genome Consortium"/>
            <person name="Gmitter F."/>
            <person name="Chen C."/>
            <person name="Farmerie W."/>
            <person name="Harkins T."/>
            <person name="Desany B."/>
            <person name="Mohiuddin M."/>
            <person name="Kodira C."/>
            <person name="Borodovsky M."/>
            <person name="Lomsadze A."/>
            <person name="Burns P."/>
            <person name="Jenkins J."/>
            <person name="Prochnik S."/>
            <person name="Shu S."/>
            <person name="Chapman J."/>
            <person name="Pitluck S."/>
            <person name="Schmutz J."/>
            <person name="Rokhsar D."/>
        </authorList>
    </citation>
    <scope>NUCLEOTIDE SEQUENCE</scope>
</reference>
<dbReference type="Proteomes" id="UP000027120">
    <property type="component" value="Unassembled WGS sequence"/>
</dbReference>
<feature type="compositionally biased region" description="Low complexity" evidence="1">
    <location>
        <begin position="1"/>
        <end position="23"/>
    </location>
</feature>
<feature type="region of interest" description="Disordered" evidence="1">
    <location>
        <begin position="1"/>
        <end position="33"/>
    </location>
</feature>
<evidence type="ECO:0000256" key="1">
    <source>
        <dbReference type="SAM" id="MobiDB-lite"/>
    </source>
</evidence>
<evidence type="ECO:0000313" key="3">
    <source>
        <dbReference type="Proteomes" id="UP000027120"/>
    </source>
</evidence>
<dbReference type="AlphaFoldDB" id="A0A067E3Z3"/>
<organism evidence="2 3">
    <name type="scientific">Citrus sinensis</name>
    <name type="common">Sweet orange</name>
    <name type="synonym">Citrus aurantium var. sinensis</name>
    <dbReference type="NCBI Taxonomy" id="2711"/>
    <lineage>
        <taxon>Eukaryota</taxon>
        <taxon>Viridiplantae</taxon>
        <taxon>Streptophyta</taxon>
        <taxon>Embryophyta</taxon>
        <taxon>Tracheophyta</taxon>
        <taxon>Spermatophyta</taxon>
        <taxon>Magnoliopsida</taxon>
        <taxon>eudicotyledons</taxon>
        <taxon>Gunneridae</taxon>
        <taxon>Pentapetalae</taxon>
        <taxon>rosids</taxon>
        <taxon>malvids</taxon>
        <taxon>Sapindales</taxon>
        <taxon>Rutaceae</taxon>
        <taxon>Aurantioideae</taxon>
        <taxon>Citrus</taxon>
    </lineage>
</organism>